<name>A0AAU9NQU5_9ASTR</name>
<evidence type="ECO:0000256" key="2">
    <source>
        <dbReference type="ARBA" id="ARBA00010617"/>
    </source>
</evidence>
<proteinExistence type="inferred from homology"/>
<comment type="cofactor">
    <cofactor evidence="11">
        <name>heme</name>
        <dbReference type="ChEBI" id="CHEBI:30413"/>
    </cofactor>
</comment>
<sequence>MELEIPFFLLFFVAAIFFLFFKSHRSSNSLDTTTKLPPQPWKLPLIGHMHHLIGALPHRAVANLAEKLGPVFRLQLGEVSAVVISSPHLAKVVMKTHDLSFADRPKLLTAEIIAYNYTDIAFAPYGEYWRQIRKICTLELLSVKKVQSFRSIREEESVAVGSRCKDQATLTALLEEIIALSGGFDVADIFPSVKVLHVVSGVRKKLVKLHKKMDQILDSIVAEHQERRAGGHIIDNEDLVDVLLRLKDDGGLQFPLTSANVKAVILDMFAGGTHTSAVTIQWAMSELMKNPKVMKKVQAELRHVLKGKNKICESDIQELDYLKLVIKETLRLHPPLPLLLPRESRVECEIGGYHIPANTKVMINVWKIGCDPDYWIDPKSFVPERFSDNPINMSGTDFEFLPFGAGRRMCPGMNLGLINVELPLAMLLHHFNWELPDGTTSEDLDMSETFGAALKRKHELLLVPSACNTN</sequence>
<evidence type="ECO:0000256" key="1">
    <source>
        <dbReference type="ARBA" id="ARBA00004370"/>
    </source>
</evidence>
<dbReference type="PRINTS" id="PR00463">
    <property type="entry name" value="EP450I"/>
</dbReference>
<dbReference type="PRINTS" id="PR00385">
    <property type="entry name" value="P450"/>
</dbReference>
<organism evidence="13 14">
    <name type="scientific">Lactuca virosa</name>
    <dbReference type="NCBI Taxonomy" id="75947"/>
    <lineage>
        <taxon>Eukaryota</taxon>
        <taxon>Viridiplantae</taxon>
        <taxon>Streptophyta</taxon>
        <taxon>Embryophyta</taxon>
        <taxon>Tracheophyta</taxon>
        <taxon>Spermatophyta</taxon>
        <taxon>Magnoliopsida</taxon>
        <taxon>eudicotyledons</taxon>
        <taxon>Gunneridae</taxon>
        <taxon>Pentapetalae</taxon>
        <taxon>asterids</taxon>
        <taxon>campanulids</taxon>
        <taxon>Asterales</taxon>
        <taxon>Asteraceae</taxon>
        <taxon>Cichorioideae</taxon>
        <taxon>Cichorieae</taxon>
        <taxon>Lactucinae</taxon>
        <taxon>Lactuca</taxon>
    </lineage>
</organism>
<evidence type="ECO:0000256" key="5">
    <source>
        <dbReference type="ARBA" id="ARBA00022723"/>
    </source>
</evidence>
<evidence type="ECO:0000256" key="3">
    <source>
        <dbReference type="ARBA" id="ARBA00022617"/>
    </source>
</evidence>
<comment type="caution">
    <text evidence="13">The sequence shown here is derived from an EMBL/GenBank/DDBJ whole genome shotgun (WGS) entry which is preliminary data.</text>
</comment>
<evidence type="ECO:0000256" key="9">
    <source>
        <dbReference type="ARBA" id="ARBA00023033"/>
    </source>
</evidence>
<comment type="similarity">
    <text evidence="2 12">Belongs to the cytochrome P450 family.</text>
</comment>
<protein>
    <submittedName>
        <fullName evidence="13">Uncharacterized protein</fullName>
    </submittedName>
</protein>
<evidence type="ECO:0000256" key="8">
    <source>
        <dbReference type="ARBA" id="ARBA00023004"/>
    </source>
</evidence>
<evidence type="ECO:0000256" key="6">
    <source>
        <dbReference type="ARBA" id="ARBA00022989"/>
    </source>
</evidence>
<dbReference type="InterPro" id="IPR001128">
    <property type="entry name" value="Cyt_P450"/>
</dbReference>
<keyword evidence="4" id="KW-0812">Transmembrane</keyword>
<gene>
    <name evidence="13" type="ORF">LVIROSA_LOCUS26316</name>
</gene>
<dbReference type="GO" id="GO:0016705">
    <property type="term" value="F:oxidoreductase activity, acting on paired donors, with incorporation or reduction of molecular oxygen"/>
    <property type="evidence" value="ECO:0007669"/>
    <property type="project" value="InterPro"/>
</dbReference>
<evidence type="ECO:0000256" key="7">
    <source>
        <dbReference type="ARBA" id="ARBA00023002"/>
    </source>
</evidence>
<dbReference type="SUPFAM" id="SSF48264">
    <property type="entry name" value="Cytochrome P450"/>
    <property type="match status" value="1"/>
</dbReference>
<keyword evidence="7 12" id="KW-0560">Oxidoreductase</keyword>
<dbReference type="GO" id="GO:0020037">
    <property type="term" value="F:heme binding"/>
    <property type="evidence" value="ECO:0007669"/>
    <property type="project" value="InterPro"/>
</dbReference>
<evidence type="ECO:0000256" key="11">
    <source>
        <dbReference type="PIRSR" id="PIRSR602401-1"/>
    </source>
</evidence>
<accession>A0AAU9NQU5</accession>
<dbReference type="GO" id="GO:0051762">
    <property type="term" value="P:sesquiterpene biosynthetic process"/>
    <property type="evidence" value="ECO:0007669"/>
    <property type="project" value="UniProtKB-ARBA"/>
</dbReference>
<dbReference type="PANTHER" id="PTHR47955">
    <property type="entry name" value="CYTOCHROME P450 FAMILY 71 PROTEIN"/>
    <property type="match status" value="1"/>
</dbReference>
<keyword evidence="5 11" id="KW-0479">Metal-binding</keyword>
<keyword evidence="14" id="KW-1185">Reference proteome</keyword>
<dbReference type="PROSITE" id="PS00086">
    <property type="entry name" value="CYTOCHROME_P450"/>
    <property type="match status" value="1"/>
</dbReference>
<evidence type="ECO:0000313" key="13">
    <source>
        <dbReference type="EMBL" id="CAH1440161.1"/>
    </source>
</evidence>
<dbReference type="FunFam" id="1.10.630.10:FF:000162">
    <property type="entry name" value="Os06g0641600 protein"/>
    <property type="match status" value="1"/>
</dbReference>
<dbReference type="InterPro" id="IPR036396">
    <property type="entry name" value="Cyt_P450_sf"/>
</dbReference>
<dbReference type="CDD" id="cd11072">
    <property type="entry name" value="CYP71-like"/>
    <property type="match status" value="1"/>
</dbReference>
<reference evidence="13 14" key="1">
    <citation type="submission" date="2022-01" db="EMBL/GenBank/DDBJ databases">
        <authorList>
            <person name="Xiong W."/>
            <person name="Schranz E."/>
        </authorList>
    </citation>
    <scope>NUCLEOTIDE SEQUENCE [LARGE SCALE GENOMIC DNA]</scope>
</reference>
<evidence type="ECO:0000313" key="14">
    <source>
        <dbReference type="Proteomes" id="UP001157418"/>
    </source>
</evidence>
<keyword evidence="6" id="KW-1133">Transmembrane helix</keyword>
<dbReference type="InterPro" id="IPR017972">
    <property type="entry name" value="Cyt_P450_CS"/>
</dbReference>
<feature type="binding site" description="axial binding residue" evidence="11">
    <location>
        <position position="410"/>
    </location>
    <ligand>
        <name>heme</name>
        <dbReference type="ChEBI" id="CHEBI:30413"/>
    </ligand>
    <ligandPart>
        <name>Fe</name>
        <dbReference type="ChEBI" id="CHEBI:18248"/>
    </ligandPart>
</feature>
<keyword evidence="10" id="KW-0472">Membrane</keyword>
<dbReference type="PANTHER" id="PTHR47955:SF9">
    <property type="entry name" value="PREMNASPIRODIENE OXYGENASE-LIKE"/>
    <property type="match status" value="1"/>
</dbReference>
<comment type="subcellular location">
    <subcellularLocation>
        <location evidence="1">Membrane</location>
    </subcellularLocation>
</comment>
<dbReference type="GO" id="GO:0004497">
    <property type="term" value="F:monooxygenase activity"/>
    <property type="evidence" value="ECO:0007669"/>
    <property type="project" value="UniProtKB-KW"/>
</dbReference>
<dbReference type="EMBL" id="CAKMRJ010005412">
    <property type="protein sequence ID" value="CAH1440161.1"/>
    <property type="molecule type" value="Genomic_DNA"/>
</dbReference>
<dbReference type="AlphaFoldDB" id="A0AAU9NQU5"/>
<evidence type="ECO:0000256" key="12">
    <source>
        <dbReference type="RuleBase" id="RU000461"/>
    </source>
</evidence>
<dbReference type="GO" id="GO:0005506">
    <property type="term" value="F:iron ion binding"/>
    <property type="evidence" value="ECO:0007669"/>
    <property type="project" value="InterPro"/>
</dbReference>
<keyword evidence="8 11" id="KW-0408">Iron</keyword>
<keyword evidence="9 12" id="KW-0503">Monooxygenase</keyword>
<evidence type="ECO:0000256" key="10">
    <source>
        <dbReference type="ARBA" id="ARBA00023136"/>
    </source>
</evidence>
<dbReference type="Gene3D" id="1.10.630.10">
    <property type="entry name" value="Cytochrome P450"/>
    <property type="match status" value="1"/>
</dbReference>
<dbReference type="GO" id="GO:0016020">
    <property type="term" value="C:membrane"/>
    <property type="evidence" value="ECO:0007669"/>
    <property type="project" value="UniProtKB-SubCell"/>
</dbReference>
<dbReference type="InterPro" id="IPR002401">
    <property type="entry name" value="Cyt_P450_E_grp-I"/>
</dbReference>
<keyword evidence="3 11" id="KW-0349">Heme</keyword>
<dbReference type="Pfam" id="PF00067">
    <property type="entry name" value="p450"/>
    <property type="match status" value="2"/>
</dbReference>
<evidence type="ECO:0000256" key="4">
    <source>
        <dbReference type="ARBA" id="ARBA00022692"/>
    </source>
</evidence>
<dbReference type="Proteomes" id="UP001157418">
    <property type="component" value="Unassembled WGS sequence"/>
</dbReference>